<reference evidence="2" key="1">
    <citation type="submission" date="2016-05" db="EMBL/GenBank/DDBJ databases">
        <authorList>
            <person name="Naeem Raeece"/>
        </authorList>
    </citation>
    <scope>NUCLEOTIDE SEQUENCE [LARGE SCALE GENOMIC DNA]</scope>
</reference>
<dbReference type="Proteomes" id="UP000078597">
    <property type="component" value="Unassembled WGS sequence"/>
</dbReference>
<feature type="non-terminal residue" evidence="1">
    <location>
        <position position="1"/>
    </location>
</feature>
<proteinExistence type="predicted"/>
<evidence type="ECO:0000313" key="1">
    <source>
        <dbReference type="EMBL" id="SBS95680.1"/>
    </source>
</evidence>
<protein>
    <submittedName>
        <fullName evidence="1">Uncharacterized protein</fullName>
    </submittedName>
</protein>
<name>A0A1A8WWH8_PLAMA</name>
<sequence length="89" mass="10719">YAKSVLKAKDMLIYSVKWLKINGLDYIPSDFERLFNENMTFYNKIVTSKLMNCNEKKKHEWDSYSCRLCEVNCWIAGLKNYYLEIQIFI</sequence>
<dbReference type="AlphaFoldDB" id="A0A1A8WWH8"/>
<accession>A0A1A8WWH8</accession>
<organism evidence="1 2">
    <name type="scientific">Plasmodium malariae</name>
    <dbReference type="NCBI Taxonomy" id="5858"/>
    <lineage>
        <taxon>Eukaryota</taxon>
        <taxon>Sar</taxon>
        <taxon>Alveolata</taxon>
        <taxon>Apicomplexa</taxon>
        <taxon>Aconoidasida</taxon>
        <taxon>Haemosporida</taxon>
        <taxon>Plasmodiidae</taxon>
        <taxon>Plasmodium</taxon>
        <taxon>Plasmodium (Plasmodium)</taxon>
    </lineage>
</organism>
<evidence type="ECO:0000313" key="2">
    <source>
        <dbReference type="Proteomes" id="UP000078597"/>
    </source>
</evidence>
<dbReference type="EMBL" id="FLQW01003431">
    <property type="protein sequence ID" value="SBS95680.1"/>
    <property type="molecule type" value="Genomic_DNA"/>
</dbReference>
<gene>
    <name evidence="1" type="ORF">PMALA_048430</name>
</gene>